<keyword evidence="3 7" id="KW-0812">Transmembrane</keyword>
<sequence length="355" mass="38770">MLPDLVRVLVPAALAFTLGIGLSPILTHYLYKFKAWKKRPGKLGFDGETAHEFNRLHTHNEVRAPRMGGIVVWGSVLLTILGIAALAKAFPSTLGDLNFLSRNQTWLPFATLLAGAFVGLIDDLLVIRKNGEGLRLRYRIIIVILLSSCIGWWFWDKLDMTAVNIPFGIPLEIGWFIIPFFVLVSLCLYASGVIDGIDGLSGGVFASIFASYTIIAFSQNQIDLAAFTACVVGGLLAFLWFNIPPARFYMSDTGTMGLTLAIGTIAFMTDHLAGGVGVAVLPIIGALLVATVVSDVAQILWKRFFGRKLLRIAPLHHHFEAIGWPGYKVVMRYWVLSVVFAFAGVIIALAALPIL</sequence>
<keyword evidence="4 7" id="KW-1133">Transmembrane helix</keyword>
<dbReference type="EMBL" id="MFKW01000075">
    <property type="protein sequence ID" value="OGG49350.1"/>
    <property type="molecule type" value="Genomic_DNA"/>
</dbReference>
<evidence type="ECO:0000313" key="9">
    <source>
        <dbReference type="Proteomes" id="UP000176445"/>
    </source>
</evidence>
<name>A0A1F6CK31_9BACT</name>
<reference evidence="8 9" key="1">
    <citation type="journal article" date="2016" name="Nat. Commun.">
        <title>Thousands of microbial genomes shed light on interconnected biogeochemical processes in an aquifer system.</title>
        <authorList>
            <person name="Anantharaman K."/>
            <person name="Brown C.T."/>
            <person name="Hug L.A."/>
            <person name="Sharon I."/>
            <person name="Castelle C.J."/>
            <person name="Probst A.J."/>
            <person name="Thomas B.C."/>
            <person name="Singh A."/>
            <person name="Wilkins M.J."/>
            <person name="Karaoz U."/>
            <person name="Brodie E.L."/>
            <person name="Williams K.H."/>
            <person name="Hubbard S.S."/>
            <person name="Banfield J.F."/>
        </authorList>
    </citation>
    <scope>NUCLEOTIDE SEQUENCE [LARGE SCALE GENOMIC DNA]</scope>
</reference>
<feature type="transmembrane region" description="Helical" evidence="7">
    <location>
        <begin position="138"/>
        <end position="155"/>
    </location>
</feature>
<gene>
    <name evidence="8" type="ORF">A2704_04205</name>
</gene>
<keyword evidence="5 7" id="KW-0472">Membrane</keyword>
<proteinExistence type="predicted"/>
<feature type="transmembrane region" description="Helical" evidence="7">
    <location>
        <begin position="197"/>
        <end position="218"/>
    </location>
</feature>
<keyword evidence="6" id="KW-0479">Metal-binding</keyword>
<dbReference type="GO" id="GO:0071555">
    <property type="term" value="P:cell wall organization"/>
    <property type="evidence" value="ECO:0007669"/>
    <property type="project" value="TreeGrafter"/>
</dbReference>
<feature type="transmembrane region" description="Helical" evidence="7">
    <location>
        <begin position="333"/>
        <end position="354"/>
    </location>
</feature>
<organism evidence="8 9">
    <name type="scientific">Candidatus Kaiserbacteria bacterium RIFCSPHIGHO2_01_FULL_54_36b</name>
    <dbReference type="NCBI Taxonomy" id="1798483"/>
    <lineage>
        <taxon>Bacteria</taxon>
        <taxon>Candidatus Kaiseribacteriota</taxon>
    </lineage>
</organism>
<dbReference type="GO" id="GO:0044038">
    <property type="term" value="P:cell wall macromolecule biosynthetic process"/>
    <property type="evidence" value="ECO:0007669"/>
    <property type="project" value="TreeGrafter"/>
</dbReference>
<dbReference type="GO" id="GO:0046872">
    <property type="term" value="F:metal ion binding"/>
    <property type="evidence" value="ECO:0007669"/>
    <property type="project" value="UniProtKB-KW"/>
</dbReference>
<feature type="transmembrane region" description="Helical" evidence="7">
    <location>
        <begin position="12"/>
        <end position="31"/>
    </location>
</feature>
<feature type="binding site" evidence="6">
    <location>
        <position position="252"/>
    </location>
    <ligand>
        <name>Mg(2+)</name>
        <dbReference type="ChEBI" id="CHEBI:18420"/>
    </ligand>
</feature>
<dbReference type="PANTHER" id="PTHR22926:SF5">
    <property type="entry name" value="PHOSPHO-N-ACETYLMURAMOYL-PENTAPEPTIDE-TRANSFERASE HOMOLOG"/>
    <property type="match status" value="1"/>
</dbReference>
<dbReference type="Proteomes" id="UP000176445">
    <property type="component" value="Unassembled WGS sequence"/>
</dbReference>
<feature type="transmembrane region" description="Helical" evidence="7">
    <location>
        <begin position="224"/>
        <end position="243"/>
    </location>
</feature>
<evidence type="ECO:0000313" key="8">
    <source>
        <dbReference type="EMBL" id="OGG49350.1"/>
    </source>
</evidence>
<keyword evidence="6" id="KW-0460">Magnesium</keyword>
<evidence type="ECO:0000256" key="6">
    <source>
        <dbReference type="PIRSR" id="PIRSR600715-1"/>
    </source>
</evidence>
<keyword evidence="2" id="KW-0808">Transferase</keyword>
<evidence type="ECO:0000256" key="4">
    <source>
        <dbReference type="ARBA" id="ARBA00022989"/>
    </source>
</evidence>
<evidence type="ECO:0008006" key="10">
    <source>
        <dbReference type="Google" id="ProtNLM"/>
    </source>
</evidence>
<evidence type="ECO:0000256" key="5">
    <source>
        <dbReference type="ARBA" id="ARBA00023136"/>
    </source>
</evidence>
<feature type="transmembrane region" description="Helical" evidence="7">
    <location>
        <begin position="167"/>
        <end position="190"/>
    </location>
</feature>
<dbReference type="GO" id="GO:0005886">
    <property type="term" value="C:plasma membrane"/>
    <property type="evidence" value="ECO:0007669"/>
    <property type="project" value="TreeGrafter"/>
</dbReference>
<evidence type="ECO:0000256" key="3">
    <source>
        <dbReference type="ARBA" id="ARBA00022692"/>
    </source>
</evidence>
<dbReference type="AlphaFoldDB" id="A0A1F6CK31"/>
<evidence type="ECO:0000256" key="7">
    <source>
        <dbReference type="SAM" id="Phobius"/>
    </source>
</evidence>
<dbReference type="InterPro" id="IPR000715">
    <property type="entry name" value="Glycosyl_transferase_4"/>
</dbReference>
<dbReference type="Pfam" id="PF00953">
    <property type="entry name" value="Glycos_transf_4"/>
    <property type="match status" value="1"/>
</dbReference>
<comment type="caution">
    <text evidence="8">The sequence shown here is derived from an EMBL/GenBank/DDBJ whole genome shotgun (WGS) entry which is preliminary data.</text>
</comment>
<evidence type="ECO:0000256" key="1">
    <source>
        <dbReference type="ARBA" id="ARBA00004141"/>
    </source>
</evidence>
<dbReference type="PANTHER" id="PTHR22926">
    <property type="entry name" value="PHOSPHO-N-ACETYLMURAMOYL-PENTAPEPTIDE-TRANSFERASE"/>
    <property type="match status" value="1"/>
</dbReference>
<comment type="subcellular location">
    <subcellularLocation>
        <location evidence="1">Membrane</location>
        <topology evidence="1">Multi-pass membrane protein</topology>
    </subcellularLocation>
</comment>
<comment type="cofactor">
    <cofactor evidence="6">
        <name>Mg(2+)</name>
        <dbReference type="ChEBI" id="CHEBI:18420"/>
    </cofactor>
</comment>
<evidence type="ECO:0000256" key="2">
    <source>
        <dbReference type="ARBA" id="ARBA00022679"/>
    </source>
</evidence>
<dbReference type="GO" id="GO:0016780">
    <property type="term" value="F:phosphotransferase activity, for other substituted phosphate groups"/>
    <property type="evidence" value="ECO:0007669"/>
    <property type="project" value="InterPro"/>
</dbReference>
<feature type="transmembrane region" description="Helical" evidence="7">
    <location>
        <begin position="279"/>
        <end position="301"/>
    </location>
</feature>
<feature type="transmembrane region" description="Helical" evidence="7">
    <location>
        <begin position="106"/>
        <end position="126"/>
    </location>
</feature>
<feature type="transmembrane region" description="Helical" evidence="7">
    <location>
        <begin position="67"/>
        <end position="86"/>
    </location>
</feature>
<accession>A0A1F6CK31</accession>
<protein>
    <recommendedName>
        <fullName evidence="10">Phospho-N-acetylmuramoyl-pentapeptide-transferase</fullName>
    </recommendedName>
</protein>
<feature type="transmembrane region" description="Helical" evidence="7">
    <location>
        <begin position="255"/>
        <end position="273"/>
    </location>
</feature>